<comment type="caution">
    <text evidence="2">The sequence shown here is derived from an EMBL/GenBank/DDBJ whole genome shotgun (WGS) entry which is preliminary data.</text>
</comment>
<keyword evidence="1" id="KW-0812">Transmembrane</keyword>
<dbReference type="InterPro" id="IPR025238">
    <property type="entry name" value="DUF4184"/>
</dbReference>
<dbReference type="RefSeq" id="WP_317978640.1">
    <property type="nucleotide sequence ID" value="NZ_BTCL01000001.1"/>
</dbReference>
<feature type="transmembrane region" description="Helical" evidence="1">
    <location>
        <begin position="52"/>
        <end position="74"/>
    </location>
</feature>
<keyword evidence="1" id="KW-0472">Membrane</keyword>
<proteinExistence type="predicted"/>
<sequence>MPYTLAHPIFAYPLKKINRKLLSVTGLVLGSMGPDMEYFVRLEPYQSIGHTAAGLFLQVIPLSLVLGLLFHYVVKASLALHLPSLFDLDKRAYHLIGSWDRRGFKAWFVYLLSVIIGFYTHILVDGFTHERGYFVHHVAVLNRIVFLNLPLFKMLQYSFSLLGLLVITLTVLIKLYKSNPRNEDIVTVPSYQKWMYWMVVFLWALLLTGLKLNASGLPAISILAVAPVSGVCVGLVAASMIYRRT</sequence>
<evidence type="ECO:0000256" key="1">
    <source>
        <dbReference type="SAM" id="Phobius"/>
    </source>
</evidence>
<name>A0ABQ6NE46_9BACL</name>
<accession>A0ABQ6NE46</accession>
<evidence type="ECO:0000313" key="2">
    <source>
        <dbReference type="EMBL" id="GMK43281.1"/>
    </source>
</evidence>
<keyword evidence="3" id="KW-1185">Reference proteome</keyword>
<reference evidence="2 3" key="1">
    <citation type="submission" date="2023-05" db="EMBL/GenBank/DDBJ databases">
        <title>Draft genome of Paenibacillus sp. CCS26.</title>
        <authorList>
            <person name="Akita H."/>
            <person name="Shinto Y."/>
            <person name="Kimura Z."/>
        </authorList>
    </citation>
    <scope>NUCLEOTIDE SEQUENCE [LARGE SCALE GENOMIC DNA]</scope>
    <source>
        <strain evidence="2 3">CCS26</strain>
    </source>
</reference>
<feature type="transmembrane region" description="Helical" evidence="1">
    <location>
        <begin position="107"/>
        <end position="124"/>
    </location>
</feature>
<dbReference type="Pfam" id="PF13803">
    <property type="entry name" value="DUF4184"/>
    <property type="match status" value="1"/>
</dbReference>
<evidence type="ECO:0008006" key="4">
    <source>
        <dbReference type="Google" id="ProtNLM"/>
    </source>
</evidence>
<dbReference type="Proteomes" id="UP001285921">
    <property type="component" value="Unassembled WGS sequence"/>
</dbReference>
<feature type="transmembrane region" description="Helical" evidence="1">
    <location>
        <begin position="194"/>
        <end position="214"/>
    </location>
</feature>
<gene>
    <name evidence="2" type="ORF">PghCCS26_04080</name>
</gene>
<organism evidence="2 3">
    <name type="scientific">Paenibacillus glycanilyticus</name>
    <dbReference type="NCBI Taxonomy" id="126569"/>
    <lineage>
        <taxon>Bacteria</taxon>
        <taxon>Bacillati</taxon>
        <taxon>Bacillota</taxon>
        <taxon>Bacilli</taxon>
        <taxon>Bacillales</taxon>
        <taxon>Paenibacillaceae</taxon>
        <taxon>Paenibacillus</taxon>
    </lineage>
</organism>
<keyword evidence="1" id="KW-1133">Transmembrane helix</keyword>
<evidence type="ECO:0000313" key="3">
    <source>
        <dbReference type="Proteomes" id="UP001285921"/>
    </source>
</evidence>
<feature type="transmembrane region" description="Helical" evidence="1">
    <location>
        <begin position="154"/>
        <end position="173"/>
    </location>
</feature>
<dbReference type="EMBL" id="BTCL01000001">
    <property type="protein sequence ID" value="GMK43281.1"/>
    <property type="molecule type" value="Genomic_DNA"/>
</dbReference>
<protein>
    <recommendedName>
        <fullName evidence="4">DUF4184 family protein</fullName>
    </recommendedName>
</protein>
<feature type="transmembrane region" description="Helical" evidence="1">
    <location>
        <begin position="220"/>
        <end position="242"/>
    </location>
</feature>